<dbReference type="PROSITE" id="PS51683">
    <property type="entry name" value="SAM_OMT_II"/>
    <property type="match status" value="1"/>
</dbReference>
<keyword evidence="3" id="KW-0949">S-adenosyl-L-methionine</keyword>
<dbReference type="SUPFAM" id="SSF53335">
    <property type="entry name" value="S-adenosyl-L-methionine-dependent methyltransferases"/>
    <property type="match status" value="1"/>
</dbReference>
<dbReference type="PANTHER" id="PTHR43712">
    <property type="entry name" value="PUTATIVE (AFU_ORTHOLOGUE AFUA_4G14580)-RELATED"/>
    <property type="match status" value="1"/>
</dbReference>
<evidence type="ECO:0000313" key="6">
    <source>
        <dbReference type="Proteomes" id="UP000248423"/>
    </source>
</evidence>
<evidence type="ECO:0000256" key="1">
    <source>
        <dbReference type="ARBA" id="ARBA00022603"/>
    </source>
</evidence>
<dbReference type="GO" id="GO:0008171">
    <property type="term" value="F:O-methyltransferase activity"/>
    <property type="evidence" value="ECO:0007669"/>
    <property type="project" value="InterPro"/>
</dbReference>
<organism evidence="5 6">
    <name type="scientific">Aspergillus sclerotiicarbonarius (strain CBS 121057 / IBT 28362)</name>
    <dbReference type="NCBI Taxonomy" id="1448318"/>
    <lineage>
        <taxon>Eukaryota</taxon>
        <taxon>Fungi</taxon>
        <taxon>Dikarya</taxon>
        <taxon>Ascomycota</taxon>
        <taxon>Pezizomycotina</taxon>
        <taxon>Eurotiomycetes</taxon>
        <taxon>Eurotiomycetidae</taxon>
        <taxon>Eurotiales</taxon>
        <taxon>Aspergillaceae</taxon>
        <taxon>Aspergillus</taxon>
        <taxon>Aspergillus subgen. Circumdati</taxon>
    </lineage>
</organism>
<gene>
    <name evidence="5" type="ORF">BO78DRAFT_322800</name>
</gene>
<sequence length="415" mass="46032">MPTSGIIQLAQLISSQTAVLDTHLQSNNLPQPSFHPDGPTEPIQQSTPVIAKAKTDVIEAAIELRQLLEGPMKLLLPESNFSPLVAVHRFKIASFVPVDSAISFGDLADKCGLLEHDVKCIVRYTAVHHRLFCEPAKGYVAHTAASRLLAEDPIAGHLMVLHYDECWPAHNRTVDAIAQRSDEANMSGYAFANNTSLNTFQFLSHNPSRAQRFAAAMATTSTASLDALSSHFDWNQLPSNSTVVDLGGSQGHVSVHLARKFPHLRFIVQDIAEVVEGATDKLPDDVKGRVEFIAHDMFEEQPVRAEVYLMRYVLHDWQDKYCVEILRNLVPSLKAGSKVVLQEYLLPEPGTMTLLQEMQMRSMDATMLSLFNSRERDVEDWKILFRIADSRFMGFTANRAGGTGSSGVVIVEWSP</sequence>
<accession>A0A319E004</accession>
<evidence type="ECO:0000313" key="5">
    <source>
        <dbReference type="EMBL" id="PYI03401.1"/>
    </source>
</evidence>
<dbReference type="GO" id="GO:0032259">
    <property type="term" value="P:methylation"/>
    <property type="evidence" value="ECO:0007669"/>
    <property type="project" value="UniProtKB-KW"/>
</dbReference>
<dbReference type="EMBL" id="KZ826381">
    <property type="protein sequence ID" value="PYI03401.1"/>
    <property type="molecule type" value="Genomic_DNA"/>
</dbReference>
<dbReference type="Pfam" id="PF00891">
    <property type="entry name" value="Methyltransf_2"/>
    <property type="match status" value="1"/>
</dbReference>
<keyword evidence="6" id="KW-1185">Reference proteome</keyword>
<dbReference type="AlphaFoldDB" id="A0A319E004"/>
<reference evidence="5 6" key="1">
    <citation type="submission" date="2018-02" db="EMBL/GenBank/DDBJ databases">
        <title>The genomes of Aspergillus section Nigri reveals drivers in fungal speciation.</title>
        <authorList>
            <consortium name="DOE Joint Genome Institute"/>
            <person name="Vesth T.C."/>
            <person name="Nybo J."/>
            <person name="Theobald S."/>
            <person name="Brandl J."/>
            <person name="Frisvad J.C."/>
            <person name="Nielsen K.F."/>
            <person name="Lyhne E.K."/>
            <person name="Kogle M.E."/>
            <person name="Kuo A."/>
            <person name="Riley R."/>
            <person name="Clum A."/>
            <person name="Nolan M."/>
            <person name="Lipzen A."/>
            <person name="Salamov A."/>
            <person name="Henrissat B."/>
            <person name="Wiebenga A."/>
            <person name="De vries R.P."/>
            <person name="Grigoriev I.V."/>
            <person name="Mortensen U.H."/>
            <person name="Andersen M.R."/>
            <person name="Baker S.E."/>
        </authorList>
    </citation>
    <scope>NUCLEOTIDE SEQUENCE [LARGE SCALE GENOMIC DNA]</scope>
    <source>
        <strain evidence="5 6">CBS 121057</strain>
    </source>
</reference>
<dbReference type="Gene3D" id="3.40.50.150">
    <property type="entry name" value="Vaccinia Virus protein VP39"/>
    <property type="match status" value="1"/>
</dbReference>
<proteinExistence type="predicted"/>
<name>A0A319E004_ASPSB</name>
<evidence type="ECO:0000256" key="2">
    <source>
        <dbReference type="ARBA" id="ARBA00022679"/>
    </source>
</evidence>
<protein>
    <submittedName>
        <fullName evidence="5">Putative O-methyltransferase</fullName>
    </submittedName>
</protein>
<dbReference type="CDD" id="cd02440">
    <property type="entry name" value="AdoMet_MTases"/>
    <property type="match status" value="1"/>
</dbReference>
<dbReference type="InterPro" id="IPR001077">
    <property type="entry name" value="COMT_C"/>
</dbReference>
<dbReference type="InterPro" id="IPR029063">
    <property type="entry name" value="SAM-dependent_MTases_sf"/>
</dbReference>
<dbReference type="VEuPathDB" id="FungiDB:BO78DRAFT_322800"/>
<keyword evidence="2 5" id="KW-0808">Transferase</keyword>
<feature type="domain" description="O-methyltransferase C-terminal" evidence="4">
    <location>
        <begin position="190"/>
        <end position="386"/>
    </location>
</feature>
<evidence type="ECO:0000259" key="4">
    <source>
        <dbReference type="Pfam" id="PF00891"/>
    </source>
</evidence>
<dbReference type="InterPro" id="IPR016461">
    <property type="entry name" value="COMT-like"/>
</dbReference>
<keyword evidence="1 5" id="KW-0489">Methyltransferase</keyword>
<evidence type="ECO:0000256" key="3">
    <source>
        <dbReference type="ARBA" id="ARBA00022691"/>
    </source>
</evidence>
<dbReference type="GO" id="GO:0044550">
    <property type="term" value="P:secondary metabolite biosynthetic process"/>
    <property type="evidence" value="ECO:0007669"/>
    <property type="project" value="UniProtKB-ARBA"/>
</dbReference>
<dbReference type="Proteomes" id="UP000248423">
    <property type="component" value="Unassembled WGS sequence"/>
</dbReference>
<dbReference type="OrthoDB" id="1606438at2759"/>
<dbReference type="PANTHER" id="PTHR43712:SF16">
    <property type="entry name" value="O-METHYLTRANSFERASE ELCB"/>
    <property type="match status" value="1"/>
</dbReference>